<accession>A0A9W7ST29</accession>
<keyword evidence="2" id="KW-1185">Reference proteome</keyword>
<comment type="caution">
    <text evidence="1">The sequence shown here is derived from an EMBL/GenBank/DDBJ whole genome shotgun (WGS) entry which is preliminary data.</text>
</comment>
<gene>
    <name evidence="1" type="ORF">Tdes44962_MAKER09508</name>
</gene>
<reference evidence="1 2" key="2">
    <citation type="journal article" date="2021" name="Curr. Genet.">
        <title>Genetic response to nitrogen starvation in the aggressive Eucalyptus foliar pathogen Teratosphaeria destructans.</title>
        <authorList>
            <person name="Havenga M."/>
            <person name="Wingfield B.D."/>
            <person name="Wingfield M.J."/>
            <person name="Dreyer L.L."/>
            <person name="Roets F."/>
            <person name="Aylward J."/>
        </authorList>
    </citation>
    <scope>NUCLEOTIDE SEQUENCE [LARGE SCALE GENOMIC DNA]</scope>
    <source>
        <strain evidence="1">CMW44962</strain>
    </source>
</reference>
<dbReference type="Proteomes" id="UP001138500">
    <property type="component" value="Unassembled WGS sequence"/>
</dbReference>
<protein>
    <submittedName>
        <fullName evidence="1">Uncharacterized protein</fullName>
    </submittedName>
</protein>
<evidence type="ECO:0000313" key="2">
    <source>
        <dbReference type="Proteomes" id="UP001138500"/>
    </source>
</evidence>
<proteinExistence type="predicted"/>
<organism evidence="1 2">
    <name type="scientific">Teratosphaeria destructans</name>
    <dbReference type="NCBI Taxonomy" id="418781"/>
    <lineage>
        <taxon>Eukaryota</taxon>
        <taxon>Fungi</taxon>
        <taxon>Dikarya</taxon>
        <taxon>Ascomycota</taxon>
        <taxon>Pezizomycotina</taxon>
        <taxon>Dothideomycetes</taxon>
        <taxon>Dothideomycetidae</taxon>
        <taxon>Mycosphaerellales</taxon>
        <taxon>Teratosphaeriaceae</taxon>
        <taxon>Teratosphaeria</taxon>
    </lineage>
</organism>
<name>A0A9W7ST29_9PEZI</name>
<dbReference type="AlphaFoldDB" id="A0A9W7ST29"/>
<evidence type="ECO:0000313" key="1">
    <source>
        <dbReference type="EMBL" id="KAH9828012.1"/>
    </source>
</evidence>
<dbReference type="EMBL" id="RIBY02001837">
    <property type="protein sequence ID" value="KAH9828012.1"/>
    <property type="molecule type" value="Genomic_DNA"/>
</dbReference>
<reference evidence="1 2" key="1">
    <citation type="journal article" date="2018" name="IMA Fungus">
        <title>IMA Genome-F 10: Nine draft genome sequences of Claviceps purpurea s.lat., including C. arundinis, C. humidiphila, and C. cf. spartinae, pseudomolecules for the pitch canker pathogen Fusarium circinatum, draft genome of Davidsoniella eucalypti, Grosmannia galeiformis, Quambalaria eucalypti, and Teratosphaeria destructans.</title>
        <authorList>
            <person name="Wingfield B.D."/>
            <person name="Liu M."/>
            <person name="Nguyen H.D."/>
            <person name="Lane F.A."/>
            <person name="Morgan S.W."/>
            <person name="De Vos L."/>
            <person name="Wilken P.M."/>
            <person name="Duong T.A."/>
            <person name="Aylward J."/>
            <person name="Coetzee M.P."/>
            <person name="Dadej K."/>
            <person name="De Beer Z.W."/>
            <person name="Findlay W."/>
            <person name="Havenga M."/>
            <person name="Kolarik M."/>
            <person name="Menzies J.G."/>
            <person name="Naidoo K."/>
            <person name="Pochopski O."/>
            <person name="Shoukouhi P."/>
            <person name="Santana Q.C."/>
            <person name="Seifert K.A."/>
            <person name="Soal N."/>
            <person name="Steenkamp E.T."/>
            <person name="Tatham C.T."/>
            <person name="van der Nest M.A."/>
            <person name="Wingfield M.J."/>
        </authorList>
    </citation>
    <scope>NUCLEOTIDE SEQUENCE [LARGE SCALE GENOMIC DNA]</scope>
    <source>
        <strain evidence="1">CMW44962</strain>
    </source>
</reference>
<sequence>MSSYEWRESNLAREEKGPAEMGWNFGRCVLLMDKDMAFSIIKRRMCAQILEDAISIGPYCTYRLVPVAMVVSWIRDGSTKFLKPSAGVSRQEVFFDVCMRNLSIRETGEASQGRPTVMV</sequence>